<gene>
    <name evidence="2" type="ORF">XD92_1523</name>
</gene>
<protein>
    <submittedName>
        <fullName evidence="2">Transposase</fullName>
    </submittedName>
</protein>
<name>A0A101HFB6_9BACT</name>
<dbReference type="Proteomes" id="UP000053860">
    <property type="component" value="Unassembled WGS sequence"/>
</dbReference>
<dbReference type="InterPro" id="IPR001584">
    <property type="entry name" value="Integrase_cat-core"/>
</dbReference>
<comment type="caution">
    <text evidence="2">The sequence shown here is derived from an EMBL/GenBank/DDBJ whole genome shotgun (WGS) entry which is preliminary data.</text>
</comment>
<evidence type="ECO:0000313" key="3">
    <source>
        <dbReference type="Proteomes" id="UP000053860"/>
    </source>
</evidence>
<dbReference type="PANTHER" id="PTHR35004:SF8">
    <property type="entry name" value="TRANSPOSASE RV3428C-RELATED"/>
    <property type="match status" value="1"/>
</dbReference>
<feature type="domain" description="Integrase catalytic" evidence="1">
    <location>
        <begin position="80"/>
        <end position="219"/>
    </location>
</feature>
<evidence type="ECO:0000259" key="1">
    <source>
        <dbReference type="PROSITE" id="PS50994"/>
    </source>
</evidence>
<accession>A0A101HFB6</accession>
<dbReference type="PROSITE" id="PS50994">
    <property type="entry name" value="INTEGRASE"/>
    <property type="match status" value="1"/>
</dbReference>
<evidence type="ECO:0000313" key="2">
    <source>
        <dbReference type="EMBL" id="KUK75786.1"/>
    </source>
</evidence>
<dbReference type="GO" id="GO:0015074">
    <property type="term" value="P:DNA integration"/>
    <property type="evidence" value="ECO:0007669"/>
    <property type="project" value="InterPro"/>
</dbReference>
<dbReference type="EMBL" id="LGGN01000369">
    <property type="protein sequence ID" value="KUK75786.1"/>
    <property type="molecule type" value="Genomic_DNA"/>
</dbReference>
<organism evidence="2 3">
    <name type="scientific">Proteiniphilum acetatigenes</name>
    <dbReference type="NCBI Taxonomy" id="294710"/>
    <lineage>
        <taxon>Bacteria</taxon>
        <taxon>Pseudomonadati</taxon>
        <taxon>Bacteroidota</taxon>
        <taxon>Bacteroidia</taxon>
        <taxon>Bacteroidales</taxon>
        <taxon>Dysgonomonadaceae</taxon>
        <taxon>Proteiniphilum</taxon>
    </lineage>
</organism>
<sequence length="219" mass="25064">MIQFWNLFSTGNPAYSDKRFDTLKLLLDDYIKELENPRNHLTRFTLWQVYRSEHPNGYVYSQFCFHLGQHQSARYPTMVLSSTPGDKLLVDLAGDTLSYVDIQTGEIITCQVFVACLQHTDYGFAMAVQSQTIDDFVYALTRCLHALGGVPVQVVSDNLKTAITRANPYEPTVNQVLLDMANHYGFAVTPTRVRKPRDKAYVKSIVMYILFFKILLISF</sequence>
<dbReference type="AlphaFoldDB" id="A0A101HFB6"/>
<reference evidence="3" key="1">
    <citation type="journal article" date="2015" name="MBio">
        <title>Genome-Resolved Metagenomic Analysis Reveals Roles for Candidate Phyla and Other Microbial Community Members in Biogeochemical Transformations in Oil Reservoirs.</title>
        <authorList>
            <person name="Hu P."/>
            <person name="Tom L."/>
            <person name="Singh A."/>
            <person name="Thomas B.C."/>
            <person name="Baker B.J."/>
            <person name="Piceno Y.M."/>
            <person name="Andersen G.L."/>
            <person name="Banfield J.F."/>
        </authorList>
    </citation>
    <scope>NUCLEOTIDE SEQUENCE [LARGE SCALE GENOMIC DNA]</scope>
</reference>
<proteinExistence type="predicted"/>
<dbReference type="PANTHER" id="PTHR35004">
    <property type="entry name" value="TRANSPOSASE RV3428C-RELATED"/>
    <property type="match status" value="1"/>
</dbReference>